<dbReference type="GO" id="GO:0006952">
    <property type="term" value="P:defense response"/>
    <property type="evidence" value="ECO:0007669"/>
    <property type="project" value="InterPro"/>
</dbReference>
<evidence type="ECO:0000313" key="3">
    <source>
        <dbReference type="EMBL" id="KAG8384176.1"/>
    </source>
</evidence>
<dbReference type="InterPro" id="IPR023393">
    <property type="entry name" value="START-like_dom_sf"/>
</dbReference>
<gene>
    <name evidence="3" type="ORF">BUALT_Bualt04G0090900</name>
</gene>
<feature type="domain" description="Bet v I/Major latex protein" evidence="2">
    <location>
        <begin position="2"/>
        <end position="175"/>
    </location>
</feature>
<dbReference type="Gene3D" id="3.30.530.20">
    <property type="match status" value="1"/>
</dbReference>
<evidence type="ECO:0000256" key="1">
    <source>
        <dbReference type="ARBA" id="ARBA00038242"/>
    </source>
</evidence>
<evidence type="ECO:0000313" key="4">
    <source>
        <dbReference type="Proteomes" id="UP000826271"/>
    </source>
</evidence>
<protein>
    <recommendedName>
        <fullName evidence="2">Bet v I/Major latex protein domain-containing protein</fullName>
    </recommendedName>
</protein>
<dbReference type="InterPro" id="IPR052006">
    <property type="entry name" value="MLP-like"/>
</dbReference>
<dbReference type="PANTHER" id="PTHR31338:SF16">
    <property type="entry name" value="POLYKETIDE CYCLASE_DEHYDRASE AND LIPID TRANSPORT SUPERFAMILY PROTEIN"/>
    <property type="match status" value="1"/>
</dbReference>
<dbReference type="EMBL" id="WHWC01000004">
    <property type="protein sequence ID" value="KAG8384176.1"/>
    <property type="molecule type" value="Genomic_DNA"/>
</dbReference>
<dbReference type="Proteomes" id="UP000826271">
    <property type="component" value="Unassembled WGS sequence"/>
</dbReference>
<name>A0AAV6XMG0_9LAMI</name>
<sequence length="175" mass="19626">MAQIDALVASTEISSSTDKFYGFFRNDMSELVNVFPDSYKSVELIHGEEGSVGSVKLWTYVLGKTVQINSSIVAMLESFESLYLIQRVSIECEVGERVKLEIDANEGERSITFKAIEGDVLLLYKNYKFTIDVSDGSVQWTIEYEKAFATSPPPDAYAGFAIMTFKLLDLYLLSH</sequence>
<organism evidence="3 4">
    <name type="scientific">Buddleja alternifolia</name>
    <dbReference type="NCBI Taxonomy" id="168488"/>
    <lineage>
        <taxon>Eukaryota</taxon>
        <taxon>Viridiplantae</taxon>
        <taxon>Streptophyta</taxon>
        <taxon>Embryophyta</taxon>
        <taxon>Tracheophyta</taxon>
        <taxon>Spermatophyta</taxon>
        <taxon>Magnoliopsida</taxon>
        <taxon>eudicotyledons</taxon>
        <taxon>Gunneridae</taxon>
        <taxon>Pentapetalae</taxon>
        <taxon>asterids</taxon>
        <taxon>lamiids</taxon>
        <taxon>Lamiales</taxon>
        <taxon>Scrophulariaceae</taxon>
        <taxon>Buddlejeae</taxon>
        <taxon>Buddleja</taxon>
    </lineage>
</organism>
<reference evidence="3" key="1">
    <citation type="submission" date="2019-10" db="EMBL/GenBank/DDBJ databases">
        <authorList>
            <person name="Zhang R."/>
            <person name="Pan Y."/>
            <person name="Wang J."/>
            <person name="Ma R."/>
            <person name="Yu S."/>
        </authorList>
    </citation>
    <scope>NUCLEOTIDE SEQUENCE</scope>
    <source>
        <strain evidence="3">LA-IB0</strain>
        <tissue evidence="3">Leaf</tissue>
    </source>
</reference>
<keyword evidence="4" id="KW-1185">Reference proteome</keyword>
<proteinExistence type="inferred from homology"/>
<evidence type="ECO:0000259" key="2">
    <source>
        <dbReference type="SMART" id="SM01037"/>
    </source>
</evidence>
<dbReference type="PANTHER" id="PTHR31338">
    <property type="entry name" value="POLYKETIDE CYCLASE/DEHYDRASE AND LIPID TRANSPORT SUPERFAMILY PROTEIN"/>
    <property type="match status" value="1"/>
</dbReference>
<dbReference type="Pfam" id="PF00407">
    <property type="entry name" value="Bet_v_1"/>
    <property type="match status" value="2"/>
</dbReference>
<dbReference type="SUPFAM" id="SSF55961">
    <property type="entry name" value="Bet v1-like"/>
    <property type="match status" value="1"/>
</dbReference>
<dbReference type="AlphaFoldDB" id="A0AAV6XMG0"/>
<comment type="caution">
    <text evidence="3">The sequence shown here is derived from an EMBL/GenBank/DDBJ whole genome shotgun (WGS) entry which is preliminary data.</text>
</comment>
<dbReference type="InterPro" id="IPR000916">
    <property type="entry name" value="Bet_v_I/MLP"/>
</dbReference>
<comment type="similarity">
    <text evidence="1">Belongs to the MLP family.</text>
</comment>
<dbReference type="SMART" id="SM01037">
    <property type="entry name" value="Bet_v_1"/>
    <property type="match status" value="1"/>
</dbReference>
<accession>A0AAV6XMG0</accession>